<reference evidence="1" key="1">
    <citation type="submission" date="2014-05" db="EMBL/GenBank/DDBJ databases">
        <authorList>
            <person name="Chronopoulou M."/>
        </authorList>
    </citation>
    <scope>NUCLEOTIDE SEQUENCE</scope>
    <source>
        <tissue evidence="1">Whole organism</tissue>
    </source>
</reference>
<accession>A0A0K2UKJ3</accession>
<evidence type="ECO:0000313" key="1">
    <source>
        <dbReference type="EMBL" id="CDW38412.1"/>
    </source>
</evidence>
<dbReference type="AlphaFoldDB" id="A0A0K2UKJ3"/>
<protein>
    <submittedName>
        <fullName evidence="1">Uncharacterized protein</fullName>
    </submittedName>
</protein>
<proteinExistence type="predicted"/>
<name>A0A0K2UKJ3_LEPSM</name>
<dbReference type="EMBL" id="HACA01021051">
    <property type="protein sequence ID" value="CDW38412.1"/>
    <property type="molecule type" value="Transcribed_RNA"/>
</dbReference>
<sequence>MLSCQKSFFRESSFTTIFPNSE</sequence>
<organism evidence="1">
    <name type="scientific">Lepeophtheirus salmonis</name>
    <name type="common">Salmon louse</name>
    <name type="synonym">Caligus salmonis</name>
    <dbReference type="NCBI Taxonomy" id="72036"/>
    <lineage>
        <taxon>Eukaryota</taxon>
        <taxon>Metazoa</taxon>
        <taxon>Ecdysozoa</taxon>
        <taxon>Arthropoda</taxon>
        <taxon>Crustacea</taxon>
        <taxon>Multicrustacea</taxon>
        <taxon>Hexanauplia</taxon>
        <taxon>Copepoda</taxon>
        <taxon>Siphonostomatoida</taxon>
        <taxon>Caligidae</taxon>
        <taxon>Lepeophtheirus</taxon>
    </lineage>
</organism>